<protein>
    <submittedName>
        <fullName evidence="2">Co-chaperone protein HscB</fullName>
    </submittedName>
</protein>
<dbReference type="GO" id="GO:0001671">
    <property type="term" value="F:ATPase activator activity"/>
    <property type="evidence" value="ECO:0007669"/>
    <property type="project" value="InterPro"/>
</dbReference>
<sequence>MNYFNLFQIPQKFNIDKNKLINNFYELQKKYHPDNCDKNHLNENKKILISIQINKGFNILKNKFTRANHLLEINKKKYKIKEKYIFNKKKTLIEKFQLYEEIQKIKNQSNSFTKINIFIKNIKIKLNLYFLEFNKKIKEKKINSADQVYGHICFIYKILKKAQNLKNTLTNE</sequence>
<evidence type="ECO:0000256" key="1">
    <source>
        <dbReference type="ARBA" id="ARBA00023186"/>
    </source>
</evidence>
<dbReference type="Gene3D" id="1.10.287.110">
    <property type="entry name" value="DnaJ domain"/>
    <property type="match status" value="1"/>
</dbReference>
<dbReference type="NCBIfam" id="TIGR00714">
    <property type="entry name" value="hscB"/>
    <property type="match status" value="1"/>
</dbReference>
<dbReference type="InterPro" id="IPR004640">
    <property type="entry name" value="HscB"/>
</dbReference>
<evidence type="ECO:0000313" key="2">
    <source>
        <dbReference type="EMBL" id="VFP81294.1"/>
    </source>
</evidence>
<dbReference type="InterPro" id="IPR036869">
    <property type="entry name" value="J_dom_sf"/>
</dbReference>
<gene>
    <name evidence="2" type="primary">hscB</name>
    <name evidence="2" type="ORF">BUCIKOCA2762_403</name>
</gene>
<accession>A0A451D6F9</accession>
<name>A0A451D6F9_9GAMM</name>
<dbReference type="SUPFAM" id="SSF47144">
    <property type="entry name" value="HSC20 (HSCB), C-terminal oligomerisation domain"/>
    <property type="match status" value="1"/>
</dbReference>
<dbReference type="OrthoDB" id="287587at2"/>
<dbReference type="GO" id="GO:0044571">
    <property type="term" value="P:[2Fe-2S] cluster assembly"/>
    <property type="evidence" value="ECO:0007669"/>
    <property type="project" value="InterPro"/>
</dbReference>
<proteinExistence type="predicted"/>
<reference evidence="2 3" key="1">
    <citation type="submission" date="2019-02" db="EMBL/GenBank/DDBJ databases">
        <authorList>
            <person name="Manzano-Marin A."/>
            <person name="Manzano-Marin A."/>
        </authorList>
    </citation>
    <scope>NUCLEOTIDE SEQUENCE [LARGE SCALE GENOMIC DNA]</scope>
    <source>
        <strain evidence="2 3">BuCikochiana</strain>
    </source>
</reference>
<keyword evidence="1" id="KW-0143">Chaperone</keyword>
<dbReference type="AlphaFoldDB" id="A0A451D6F9"/>
<dbReference type="InterPro" id="IPR036386">
    <property type="entry name" value="HscB_C_sf"/>
</dbReference>
<dbReference type="SUPFAM" id="SSF46565">
    <property type="entry name" value="Chaperone J-domain"/>
    <property type="match status" value="1"/>
</dbReference>
<evidence type="ECO:0000313" key="3">
    <source>
        <dbReference type="Proteomes" id="UP000294380"/>
    </source>
</evidence>
<organism evidence="2 3">
    <name type="scientific">Buchnera aphidicola</name>
    <name type="common">Cinara kochiana kochiana</name>
    <dbReference type="NCBI Taxonomy" id="2518976"/>
    <lineage>
        <taxon>Bacteria</taxon>
        <taxon>Pseudomonadati</taxon>
        <taxon>Pseudomonadota</taxon>
        <taxon>Gammaproteobacteria</taxon>
        <taxon>Enterobacterales</taxon>
        <taxon>Erwiniaceae</taxon>
        <taxon>Buchnera</taxon>
    </lineage>
</organism>
<dbReference type="Proteomes" id="UP000294380">
    <property type="component" value="Chromosome"/>
</dbReference>
<dbReference type="Gene3D" id="1.20.1280.20">
    <property type="entry name" value="HscB, C-terminal domain"/>
    <property type="match status" value="1"/>
</dbReference>
<dbReference type="RefSeq" id="WP_154028915.1">
    <property type="nucleotide sequence ID" value="NZ_LR217707.1"/>
</dbReference>
<dbReference type="PANTHER" id="PTHR14021:SF15">
    <property type="entry name" value="IRON-SULFUR CLUSTER CO-CHAPERONE PROTEIN HSCB"/>
    <property type="match status" value="1"/>
</dbReference>
<dbReference type="GO" id="GO:0051087">
    <property type="term" value="F:protein-folding chaperone binding"/>
    <property type="evidence" value="ECO:0007669"/>
    <property type="project" value="InterPro"/>
</dbReference>
<dbReference type="EMBL" id="LR217707">
    <property type="protein sequence ID" value="VFP81294.1"/>
    <property type="molecule type" value="Genomic_DNA"/>
</dbReference>
<dbReference type="PANTHER" id="PTHR14021">
    <property type="entry name" value="IRON-SULFUR CLUSTER CO-CHAPERONE PROTEIN HSCB"/>
    <property type="match status" value="1"/>
</dbReference>
<dbReference type="GO" id="GO:0051259">
    <property type="term" value="P:protein complex oligomerization"/>
    <property type="evidence" value="ECO:0007669"/>
    <property type="project" value="InterPro"/>
</dbReference>